<evidence type="ECO:0000259" key="1">
    <source>
        <dbReference type="PROSITE" id="PS51352"/>
    </source>
</evidence>
<dbReference type="RefSeq" id="WP_015470535.1">
    <property type="nucleotide sequence ID" value="NC_020813.1"/>
</dbReference>
<dbReference type="STRING" id="1184267.A11Q_1829"/>
<evidence type="ECO:0000313" key="3">
    <source>
        <dbReference type="Proteomes" id="UP000012040"/>
    </source>
</evidence>
<dbReference type="KEGG" id="bex:A11Q_1829"/>
<dbReference type="PATRIC" id="fig|1184267.3.peg.1851"/>
<gene>
    <name evidence="2" type="ORF">A11Q_1829</name>
</gene>
<dbReference type="GO" id="GO:0016491">
    <property type="term" value="F:oxidoreductase activity"/>
    <property type="evidence" value="ECO:0007669"/>
    <property type="project" value="InterPro"/>
</dbReference>
<feature type="domain" description="Thioredoxin" evidence="1">
    <location>
        <begin position="9"/>
        <end position="160"/>
    </location>
</feature>
<keyword evidence="3" id="KW-1185">Reference proteome</keyword>
<dbReference type="PANTHER" id="PTHR43640">
    <property type="entry name" value="OS07G0260300 PROTEIN"/>
    <property type="match status" value="1"/>
</dbReference>
<dbReference type="eggNOG" id="COG1225">
    <property type="taxonomic scope" value="Bacteria"/>
</dbReference>
<dbReference type="Gene3D" id="3.40.30.10">
    <property type="entry name" value="Glutaredoxin"/>
    <property type="match status" value="1"/>
</dbReference>
<dbReference type="HOGENOM" id="CLU_076204_1_0_7"/>
<evidence type="ECO:0000313" key="2">
    <source>
        <dbReference type="EMBL" id="AGH96045.1"/>
    </source>
</evidence>
<dbReference type="PANTHER" id="PTHR43640:SF1">
    <property type="entry name" value="THIOREDOXIN-DEPENDENT PEROXIREDOXIN"/>
    <property type="match status" value="1"/>
</dbReference>
<dbReference type="CDD" id="cd02969">
    <property type="entry name" value="PRX_like1"/>
    <property type="match status" value="1"/>
</dbReference>
<dbReference type="EMBL" id="CP003537">
    <property type="protein sequence ID" value="AGH96045.1"/>
    <property type="molecule type" value="Genomic_DNA"/>
</dbReference>
<reference evidence="2 3" key="1">
    <citation type="journal article" date="2013" name="ISME J.">
        <title>By their genes ye shall know them: genomic signatures of predatory bacteria.</title>
        <authorList>
            <person name="Pasternak Z."/>
            <person name="Pietrokovski S."/>
            <person name="Rotem O."/>
            <person name="Gophna U."/>
            <person name="Lurie-Weinberger M.N."/>
            <person name="Jurkevitch E."/>
        </authorList>
    </citation>
    <scope>NUCLEOTIDE SEQUENCE [LARGE SCALE GENOMIC DNA]</scope>
    <source>
        <strain evidence="2 3">JSS</strain>
    </source>
</reference>
<dbReference type="SUPFAM" id="SSF52833">
    <property type="entry name" value="Thioredoxin-like"/>
    <property type="match status" value="1"/>
</dbReference>
<dbReference type="Proteomes" id="UP000012040">
    <property type="component" value="Chromosome"/>
</dbReference>
<dbReference type="GO" id="GO:0016209">
    <property type="term" value="F:antioxidant activity"/>
    <property type="evidence" value="ECO:0007669"/>
    <property type="project" value="InterPro"/>
</dbReference>
<dbReference type="AlphaFoldDB" id="M4VC48"/>
<dbReference type="PROSITE" id="PS51352">
    <property type="entry name" value="THIOREDOXIN_2"/>
    <property type="match status" value="1"/>
</dbReference>
<sequence>MPIYTPEVNEFGQDIPNFSLPATDGKTYSQSQFINGKPLVVMFICNHCPYVQAIEDRLITLGHDLKKLDIHVVAICANDAISYPDDSFENLKKRAEEKAYPFVYLHDETQEVAKTFGAVCTPDYFVYDNNAKLAYRGRLDDSWKDASQVKTRELYEAVLELAQEKPISRPQTPSMGCSIKWVK</sequence>
<dbReference type="InterPro" id="IPR013766">
    <property type="entry name" value="Thioredoxin_domain"/>
</dbReference>
<dbReference type="InterPro" id="IPR047262">
    <property type="entry name" value="PRX-like1"/>
</dbReference>
<dbReference type="InterPro" id="IPR036249">
    <property type="entry name" value="Thioredoxin-like_sf"/>
</dbReference>
<proteinExistence type="predicted"/>
<accession>M4VC48</accession>
<dbReference type="OrthoDB" id="5292926at2"/>
<dbReference type="InterPro" id="IPR000866">
    <property type="entry name" value="AhpC/TSA"/>
</dbReference>
<dbReference type="Pfam" id="PF00578">
    <property type="entry name" value="AhpC-TSA"/>
    <property type="match status" value="1"/>
</dbReference>
<organism evidence="2 3">
    <name type="scientific">Pseudobdellovibrio exovorus JSS</name>
    <dbReference type="NCBI Taxonomy" id="1184267"/>
    <lineage>
        <taxon>Bacteria</taxon>
        <taxon>Pseudomonadati</taxon>
        <taxon>Bdellovibrionota</taxon>
        <taxon>Bdellovibrionia</taxon>
        <taxon>Bdellovibrionales</taxon>
        <taxon>Pseudobdellovibrionaceae</taxon>
        <taxon>Pseudobdellovibrio</taxon>
    </lineage>
</organism>
<protein>
    <recommendedName>
        <fullName evidence="1">Thioredoxin domain-containing protein</fullName>
    </recommendedName>
</protein>
<name>M4VC48_9BACT</name>